<accession>A0A2S8F6N4</accession>
<dbReference type="Proteomes" id="UP000239388">
    <property type="component" value="Unassembled WGS sequence"/>
</dbReference>
<dbReference type="GO" id="GO:0005198">
    <property type="term" value="F:structural molecule activity"/>
    <property type="evidence" value="ECO:0007669"/>
    <property type="project" value="InterPro"/>
</dbReference>
<dbReference type="PANTHER" id="PTHR30381:SF0">
    <property type="entry name" value="FLAGELLAR P-RING PROTEIN"/>
    <property type="match status" value="1"/>
</dbReference>
<keyword evidence="3" id="KW-0732">Signal</keyword>
<protein>
    <recommendedName>
        <fullName evidence="9">Flagellar biosynthesis protein FlgI</fullName>
    </recommendedName>
</protein>
<dbReference type="GO" id="GO:0030288">
    <property type="term" value="C:outer membrane-bounded periplasmic space"/>
    <property type="evidence" value="ECO:0007669"/>
    <property type="project" value="InterPro"/>
</dbReference>
<dbReference type="Pfam" id="PF02119">
    <property type="entry name" value="FlgI"/>
    <property type="match status" value="1"/>
</dbReference>
<sequence>MPRHGRSNTARIFVALILISGQLSTLGCIAPWTSKDPKTVEPSHDWETIDTVGDVTGVVGMNSATIRAITLITTLKGTGSDPPPGEARNMVLGEMRTRQIDNPSQWLASTNTAVVFAEAVIPPGAQKNDIVDVRVVVPPETDTTSLAGGWMPVTRLSDMAMLGGRMRKGHDIAIGAGPVVLDSVTDGTVTEANQKRGHVLGGARLLEERPLGLGLMKDHVSIATSSRVGSVINKRFYMFRDGSKKGVANPVSDKYIELAVHPRYKDNIARYMRVIRHIPMATSTPARLEYITEAEGLLLDQTTAQVGAMKLEAVGKEGVDSLKKGLDSDQELVRFCAAEALAYLNESESIEPLAEAARINNGFRYRALLALGSFDDLDVIDALEGLLNAESAEARYGAFDQLKKRSSELPSIAGTKLSNGVQLHAVRSAAPPMVHFRLKDRAEIAVFGTDVRVEGDVIFIGQDGLTIRSNGHRKLKVMRFSAGGEEEVRECSSDVVQLIRTLTDLDCQYGEIVRTLFGLRNEGYMSVRVEVNAMPRPDRSYIKSDEEEGKLDSSEMLADNFTQTGESAKTEESSEVSTSNTGDGTLIPAFD</sequence>
<dbReference type="GO" id="GO:0009428">
    <property type="term" value="C:bacterial-type flagellum basal body, distal rod, P ring"/>
    <property type="evidence" value="ECO:0007669"/>
    <property type="project" value="InterPro"/>
</dbReference>
<dbReference type="PANTHER" id="PTHR30381">
    <property type="entry name" value="FLAGELLAR P-RING PERIPLASMIC PROTEIN FLGI"/>
    <property type="match status" value="1"/>
</dbReference>
<evidence type="ECO:0000256" key="1">
    <source>
        <dbReference type="ARBA" id="ARBA00002591"/>
    </source>
</evidence>
<evidence type="ECO:0000256" key="6">
    <source>
        <dbReference type="SAM" id="Phobius"/>
    </source>
</evidence>
<comment type="caution">
    <text evidence="7">The sequence shown here is derived from an EMBL/GenBank/DDBJ whole genome shotgun (WGS) entry which is preliminary data.</text>
</comment>
<dbReference type="SMART" id="SM00567">
    <property type="entry name" value="EZ_HEAT"/>
    <property type="match status" value="2"/>
</dbReference>
<proteinExistence type="predicted"/>
<reference evidence="7 8" key="1">
    <citation type="submission" date="2018-02" db="EMBL/GenBank/DDBJ databases">
        <title>Comparative genomes isolates from brazilian mangrove.</title>
        <authorList>
            <person name="Araujo J.E."/>
            <person name="Taketani R.G."/>
            <person name="Silva M.C.P."/>
            <person name="Loureco M.V."/>
            <person name="Andreote F.D."/>
        </authorList>
    </citation>
    <scope>NUCLEOTIDE SEQUENCE [LARGE SCALE GENOMIC DNA]</scope>
    <source>
        <strain evidence="7 8">NAP PRIS-MGV</strain>
    </source>
</reference>
<dbReference type="Gene3D" id="1.25.10.10">
    <property type="entry name" value="Leucine-rich Repeat Variant"/>
    <property type="match status" value="1"/>
</dbReference>
<dbReference type="InterPro" id="IPR011989">
    <property type="entry name" value="ARM-like"/>
</dbReference>
<evidence type="ECO:0000256" key="3">
    <source>
        <dbReference type="ARBA" id="ARBA00022729"/>
    </source>
</evidence>
<dbReference type="SUPFAM" id="SSF48371">
    <property type="entry name" value="ARM repeat"/>
    <property type="match status" value="1"/>
</dbReference>
<name>A0A2S8F6N4_9BACT</name>
<comment type="function">
    <text evidence="1">Assembles around the rod to form the L-ring and probably protects the motor/basal body from shearing forces during rotation.</text>
</comment>
<dbReference type="PROSITE" id="PS51257">
    <property type="entry name" value="PROKAR_LIPOPROTEIN"/>
    <property type="match status" value="1"/>
</dbReference>
<dbReference type="OrthoDB" id="232006at2"/>
<keyword evidence="6" id="KW-1133">Transmembrane helix</keyword>
<evidence type="ECO:0000256" key="5">
    <source>
        <dbReference type="SAM" id="MobiDB-lite"/>
    </source>
</evidence>
<dbReference type="AlphaFoldDB" id="A0A2S8F6N4"/>
<keyword evidence="4" id="KW-0975">Bacterial flagellum</keyword>
<gene>
    <name evidence="7" type="ORF">C5Y98_26185</name>
</gene>
<evidence type="ECO:0000313" key="8">
    <source>
        <dbReference type="Proteomes" id="UP000239388"/>
    </source>
</evidence>
<organism evidence="7 8">
    <name type="scientific">Blastopirellula marina</name>
    <dbReference type="NCBI Taxonomy" id="124"/>
    <lineage>
        <taxon>Bacteria</taxon>
        <taxon>Pseudomonadati</taxon>
        <taxon>Planctomycetota</taxon>
        <taxon>Planctomycetia</taxon>
        <taxon>Pirellulales</taxon>
        <taxon>Pirellulaceae</taxon>
        <taxon>Blastopirellula</taxon>
    </lineage>
</organism>
<dbReference type="RefSeq" id="WP_105358935.1">
    <property type="nucleotide sequence ID" value="NZ_PUIB01000026.1"/>
</dbReference>
<dbReference type="InterPro" id="IPR001782">
    <property type="entry name" value="Flag_FlgI"/>
</dbReference>
<dbReference type="InterPro" id="IPR016024">
    <property type="entry name" value="ARM-type_fold"/>
</dbReference>
<evidence type="ECO:0000313" key="7">
    <source>
        <dbReference type="EMBL" id="PQO27821.1"/>
    </source>
</evidence>
<feature type="region of interest" description="Disordered" evidence="5">
    <location>
        <begin position="539"/>
        <end position="591"/>
    </location>
</feature>
<evidence type="ECO:0000256" key="2">
    <source>
        <dbReference type="ARBA" id="ARBA00004117"/>
    </source>
</evidence>
<keyword evidence="6" id="KW-0812">Transmembrane</keyword>
<evidence type="ECO:0008006" key="9">
    <source>
        <dbReference type="Google" id="ProtNLM"/>
    </source>
</evidence>
<feature type="transmembrane region" description="Helical" evidence="6">
    <location>
        <begin position="12"/>
        <end position="32"/>
    </location>
</feature>
<dbReference type="InterPro" id="IPR004155">
    <property type="entry name" value="PBS_lyase_HEAT"/>
</dbReference>
<dbReference type="EMBL" id="PUIB01000026">
    <property type="protein sequence ID" value="PQO27821.1"/>
    <property type="molecule type" value="Genomic_DNA"/>
</dbReference>
<keyword evidence="6" id="KW-0472">Membrane</keyword>
<dbReference type="GO" id="GO:0071973">
    <property type="term" value="P:bacterial-type flagellum-dependent cell motility"/>
    <property type="evidence" value="ECO:0007669"/>
    <property type="project" value="InterPro"/>
</dbReference>
<evidence type="ECO:0000256" key="4">
    <source>
        <dbReference type="ARBA" id="ARBA00023143"/>
    </source>
</evidence>
<comment type="subcellular location">
    <subcellularLocation>
        <location evidence="2">Bacterial flagellum basal body</location>
    </subcellularLocation>
</comment>